<evidence type="ECO:0000313" key="6">
    <source>
        <dbReference type="Proteomes" id="UP000218767"/>
    </source>
</evidence>
<dbReference type="Pfam" id="PF05433">
    <property type="entry name" value="Rick_17kDa_Anti"/>
    <property type="match status" value="1"/>
</dbReference>
<dbReference type="EMBL" id="NVUL01000099">
    <property type="protein sequence ID" value="PCI74647.1"/>
    <property type="molecule type" value="Genomic_DNA"/>
</dbReference>
<keyword evidence="3" id="KW-0732">Signal</keyword>
<organism evidence="5 6">
    <name type="scientific">SAR86 cluster bacterium</name>
    <dbReference type="NCBI Taxonomy" id="2030880"/>
    <lineage>
        <taxon>Bacteria</taxon>
        <taxon>Pseudomonadati</taxon>
        <taxon>Pseudomonadota</taxon>
        <taxon>Gammaproteobacteria</taxon>
        <taxon>SAR86 cluster</taxon>
    </lineage>
</organism>
<evidence type="ECO:0000259" key="4">
    <source>
        <dbReference type="Pfam" id="PF05433"/>
    </source>
</evidence>
<dbReference type="InterPro" id="IPR008816">
    <property type="entry name" value="Gly_zipper_2TM_dom"/>
</dbReference>
<keyword evidence="2" id="KW-0472">Membrane</keyword>
<feature type="domain" description="Glycine zipper 2TM" evidence="4">
    <location>
        <begin position="71"/>
        <end position="108"/>
    </location>
</feature>
<reference evidence="6" key="1">
    <citation type="submission" date="2017-08" db="EMBL/GenBank/DDBJ databases">
        <title>A dynamic microbial community with high functional redundancy inhabits the cold, oxic subseafloor aquifer.</title>
        <authorList>
            <person name="Tully B.J."/>
            <person name="Wheat C.G."/>
            <person name="Glazer B.T."/>
            <person name="Huber J.A."/>
        </authorList>
    </citation>
    <scope>NUCLEOTIDE SEQUENCE [LARGE SCALE GENOMIC DNA]</scope>
</reference>
<feature type="signal peptide" evidence="3">
    <location>
        <begin position="1"/>
        <end position="21"/>
    </location>
</feature>
<keyword evidence="5" id="KW-0808">Transferase</keyword>
<evidence type="ECO:0000256" key="2">
    <source>
        <dbReference type="ARBA" id="ARBA00023136"/>
    </source>
</evidence>
<dbReference type="Proteomes" id="UP000218767">
    <property type="component" value="Unassembled WGS sequence"/>
</dbReference>
<dbReference type="GO" id="GO:0016301">
    <property type="term" value="F:kinase activity"/>
    <property type="evidence" value="ECO:0007669"/>
    <property type="project" value="UniProtKB-KW"/>
</dbReference>
<proteinExistence type="predicted"/>
<evidence type="ECO:0000313" key="5">
    <source>
        <dbReference type="EMBL" id="PCI74647.1"/>
    </source>
</evidence>
<keyword evidence="5" id="KW-0418">Kinase</keyword>
<gene>
    <name evidence="5" type="ORF">COB20_14885</name>
</gene>
<dbReference type="InterPro" id="IPR051407">
    <property type="entry name" value="Bact_OM_lipoprot/Surf_antigen"/>
</dbReference>
<sequence length="174" mass="19275">MNTKMIGTVAVLGLVSVQAFAETSYETAAVVESRAIYEVVEISTPQEQCWEEETVVDRRGSDNRSNTPVVLSTIIGGAIGNAVGHNSSNRRVGAVLGAVLGHSIGRDIMRRNERPGSREYQTVQRCETVYQQHEEERLVGYQVTYLYNGEEYSVRTNTDPGDEIRVRVSVQPVL</sequence>
<protein>
    <submittedName>
        <fullName evidence="5">Histidine kinase</fullName>
    </submittedName>
</protein>
<comment type="caution">
    <text evidence="5">The sequence shown here is derived from an EMBL/GenBank/DDBJ whole genome shotgun (WGS) entry which is preliminary data.</text>
</comment>
<dbReference type="PANTHER" id="PTHR35603">
    <property type="match status" value="1"/>
</dbReference>
<dbReference type="PANTHER" id="PTHR35603:SF2">
    <property type="entry name" value="OUTER MEMBRANE LIPOPROTEIN"/>
    <property type="match status" value="1"/>
</dbReference>
<dbReference type="AlphaFoldDB" id="A0A2A4WXV2"/>
<feature type="chain" id="PRO_5012088262" evidence="3">
    <location>
        <begin position="22"/>
        <end position="174"/>
    </location>
</feature>
<evidence type="ECO:0000256" key="3">
    <source>
        <dbReference type="SAM" id="SignalP"/>
    </source>
</evidence>
<dbReference type="GO" id="GO:0019867">
    <property type="term" value="C:outer membrane"/>
    <property type="evidence" value="ECO:0007669"/>
    <property type="project" value="InterPro"/>
</dbReference>
<name>A0A2A4WXV2_9GAMM</name>
<comment type="subcellular location">
    <subcellularLocation>
        <location evidence="1">Membrane</location>
    </subcellularLocation>
</comment>
<accession>A0A2A4WXV2</accession>
<evidence type="ECO:0000256" key="1">
    <source>
        <dbReference type="ARBA" id="ARBA00004370"/>
    </source>
</evidence>